<organism evidence="2">
    <name type="scientific">Blumeria graminis f. sp. tritici 96224</name>
    <dbReference type="NCBI Taxonomy" id="1268274"/>
    <lineage>
        <taxon>Eukaryota</taxon>
        <taxon>Fungi</taxon>
        <taxon>Dikarya</taxon>
        <taxon>Ascomycota</taxon>
        <taxon>Pezizomycotina</taxon>
        <taxon>Leotiomycetes</taxon>
        <taxon>Erysiphales</taxon>
        <taxon>Erysiphaceae</taxon>
        <taxon>Blumeria</taxon>
    </lineage>
</organism>
<evidence type="ECO:0000256" key="1">
    <source>
        <dbReference type="SAM" id="MobiDB-lite"/>
    </source>
</evidence>
<dbReference type="EMBL" id="UIGY01000057">
    <property type="protein sequence ID" value="SUZ09799.1"/>
    <property type="molecule type" value="Genomic_DNA"/>
</dbReference>
<dbReference type="OrthoDB" id="3564073at2759"/>
<feature type="region of interest" description="Disordered" evidence="1">
    <location>
        <begin position="1"/>
        <end position="32"/>
    </location>
</feature>
<dbReference type="AlphaFoldDB" id="A0A381L792"/>
<feature type="compositionally biased region" description="Basic and acidic residues" evidence="1">
    <location>
        <begin position="1"/>
        <end position="13"/>
    </location>
</feature>
<protein>
    <submittedName>
        <fullName evidence="2">Bgt-5440</fullName>
    </submittedName>
</protein>
<reference evidence="2" key="1">
    <citation type="submission" date="2018-07" db="EMBL/GenBank/DDBJ databases">
        <authorList>
            <person name="Quirk P.G."/>
            <person name="Krulwich T.A."/>
        </authorList>
    </citation>
    <scope>NUCLEOTIDE SEQUENCE</scope>
    <source>
        <strain evidence="2">96224</strain>
    </source>
</reference>
<feature type="region of interest" description="Disordered" evidence="1">
    <location>
        <begin position="198"/>
        <end position="230"/>
    </location>
</feature>
<gene>
    <name evidence="2" type="ORF">BGT96224V2_LOCUS2938</name>
</gene>
<sequence length="230" mass="25574">MATCERETCPIEKPHRHIKKTIHESSNSRSGNQRLQQIFLTKTERTFIHKDKANETMHNKYSSLNSTPSPQSSTLNWNTSSYYDYTGNISISQPSLAAGGQVDLSRTFTPTPRGTFSYGGSKDYLEALSETEDCFANQRSSHWSVTNKSYGNQSVEVSPLTSPQPKRPSPFPSPIGVAVALNKISEDYSILNIRESTTEQQNSQMLPMDTESSNTPAPVTRLASHVNPQN</sequence>
<proteinExistence type="predicted"/>
<feature type="region of interest" description="Disordered" evidence="1">
    <location>
        <begin position="154"/>
        <end position="173"/>
    </location>
</feature>
<evidence type="ECO:0000313" key="2">
    <source>
        <dbReference type="EMBL" id="SUZ09799.1"/>
    </source>
</evidence>
<name>A0A381L792_BLUGR</name>
<accession>A0A381L792</accession>
<feature type="compositionally biased region" description="Polar residues" evidence="1">
    <location>
        <begin position="198"/>
        <end position="217"/>
    </location>
</feature>